<dbReference type="PROSITE" id="PS50943">
    <property type="entry name" value="HTH_CROC1"/>
    <property type="match status" value="1"/>
</dbReference>
<dbReference type="Proteomes" id="UP000724686">
    <property type="component" value="Unassembled WGS sequence"/>
</dbReference>
<dbReference type="PANTHER" id="PTHR46558:SF11">
    <property type="entry name" value="HTH-TYPE TRANSCRIPTIONAL REGULATOR XRE"/>
    <property type="match status" value="1"/>
</dbReference>
<sequence length="133" mass="15576">MKNKDTSKEIELLKYTSNIIKKLREGSNGGKGISQTELGRAIGENPNTISRWETGEYKPTIVDLYNLSRFFNVPISVFFNRKEDLNELRVVMNKFLTKQDKEEIINFIQFKIWMRSPNRKKIGRKRSEGKSKC</sequence>
<keyword evidence="1" id="KW-0238">DNA-binding</keyword>
<organism evidence="3 4">
    <name type="scientific">Leptospira ainlahdjerensis</name>
    <dbReference type="NCBI Taxonomy" id="2810033"/>
    <lineage>
        <taxon>Bacteria</taxon>
        <taxon>Pseudomonadati</taxon>
        <taxon>Spirochaetota</taxon>
        <taxon>Spirochaetia</taxon>
        <taxon>Leptospirales</taxon>
        <taxon>Leptospiraceae</taxon>
        <taxon>Leptospira</taxon>
    </lineage>
</organism>
<reference evidence="3 4" key="1">
    <citation type="submission" date="2021-02" db="EMBL/GenBank/DDBJ databases">
        <title>Leptospira ainlahdjerensis sp. nov., Leptospira ainazelensis sp. nov., Leptospira abararensis sp. nov. and Leptospira chreensis sp. nov., four new species isolated from water sources in Algeria.</title>
        <authorList>
            <person name="Amara Korba A."/>
            <person name="Kainiu M."/>
            <person name="Vincent A.T."/>
            <person name="Mariet J.-F."/>
            <person name="Veyrier F.J."/>
            <person name="Goarant C."/>
            <person name="Picardeau M."/>
        </authorList>
    </citation>
    <scope>NUCLEOTIDE SEQUENCE [LARGE SCALE GENOMIC DNA]</scope>
    <source>
        <strain evidence="3 4">201903070</strain>
    </source>
</reference>
<evidence type="ECO:0000313" key="4">
    <source>
        <dbReference type="Proteomes" id="UP000724686"/>
    </source>
</evidence>
<gene>
    <name evidence="3" type="ORF">JWG45_03780</name>
</gene>
<dbReference type="Pfam" id="PF01381">
    <property type="entry name" value="HTH_3"/>
    <property type="match status" value="1"/>
</dbReference>
<dbReference type="InterPro" id="IPR010982">
    <property type="entry name" value="Lambda_DNA-bd_dom_sf"/>
</dbReference>
<evidence type="ECO:0000256" key="1">
    <source>
        <dbReference type="ARBA" id="ARBA00023125"/>
    </source>
</evidence>
<dbReference type="SMART" id="SM00530">
    <property type="entry name" value="HTH_XRE"/>
    <property type="match status" value="1"/>
</dbReference>
<accession>A0ABS2U7C3</accession>
<dbReference type="InterPro" id="IPR001387">
    <property type="entry name" value="Cro/C1-type_HTH"/>
</dbReference>
<keyword evidence="4" id="KW-1185">Reference proteome</keyword>
<dbReference type="EMBL" id="JAFFPU010000015">
    <property type="protein sequence ID" value="MBM9576267.1"/>
    <property type="molecule type" value="Genomic_DNA"/>
</dbReference>
<name>A0ABS2U7C3_9LEPT</name>
<evidence type="ECO:0000259" key="2">
    <source>
        <dbReference type="PROSITE" id="PS50943"/>
    </source>
</evidence>
<dbReference type="RefSeq" id="WP_205278453.1">
    <property type="nucleotide sequence ID" value="NZ_JAFFPU010000015.1"/>
</dbReference>
<comment type="caution">
    <text evidence="3">The sequence shown here is derived from an EMBL/GenBank/DDBJ whole genome shotgun (WGS) entry which is preliminary data.</text>
</comment>
<dbReference type="PANTHER" id="PTHR46558">
    <property type="entry name" value="TRACRIPTIONAL REGULATORY PROTEIN-RELATED-RELATED"/>
    <property type="match status" value="1"/>
</dbReference>
<evidence type="ECO:0000313" key="3">
    <source>
        <dbReference type="EMBL" id="MBM9576267.1"/>
    </source>
</evidence>
<dbReference type="Gene3D" id="1.10.260.40">
    <property type="entry name" value="lambda repressor-like DNA-binding domains"/>
    <property type="match status" value="1"/>
</dbReference>
<proteinExistence type="predicted"/>
<dbReference type="SUPFAM" id="SSF47413">
    <property type="entry name" value="lambda repressor-like DNA-binding domains"/>
    <property type="match status" value="1"/>
</dbReference>
<protein>
    <submittedName>
        <fullName evidence="3">Helix-turn-helix transcriptional regulator</fullName>
    </submittedName>
</protein>
<dbReference type="CDD" id="cd00093">
    <property type="entry name" value="HTH_XRE"/>
    <property type="match status" value="1"/>
</dbReference>
<feature type="domain" description="HTH cro/C1-type" evidence="2">
    <location>
        <begin position="20"/>
        <end position="78"/>
    </location>
</feature>